<organism evidence="9">
    <name type="scientific">Ursus maritimus</name>
    <name type="common">Polar bear</name>
    <name type="synonym">Thalarctos maritimus</name>
    <dbReference type="NCBI Taxonomy" id="29073"/>
    <lineage>
        <taxon>Eukaryota</taxon>
        <taxon>Metazoa</taxon>
        <taxon>Chordata</taxon>
        <taxon>Craniata</taxon>
        <taxon>Vertebrata</taxon>
        <taxon>Euteleostomi</taxon>
        <taxon>Mammalia</taxon>
        <taxon>Eutheria</taxon>
        <taxon>Laurasiatheria</taxon>
        <taxon>Carnivora</taxon>
        <taxon>Caniformia</taxon>
        <taxon>Ursidae</taxon>
        <taxon>Ursus</taxon>
    </lineage>
</organism>
<proteinExistence type="inferred from homology"/>
<dbReference type="GO" id="GO:0030041">
    <property type="term" value="P:actin filament polymerization"/>
    <property type="evidence" value="ECO:0007669"/>
    <property type="project" value="InterPro"/>
</dbReference>
<dbReference type="InterPro" id="IPR007188">
    <property type="entry name" value="ARPC2"/>
</dbReference>
<comment type="function">
    <text evidence="6">Actin-binding component of the Arp2/3 complex, a multiprotein complex that mediates actin polymerization upon stimulation by nucleation-promoting factor (NPF). The Arp2/3 complex mediates the formation of branched actin networks in the cytoplasm, providing the force for cell motility. Seems to contact the mother actin filament. In addition to its role in the cytoplasmic cytoskeleton, the Arp2/3 complex also promotes actin polymerization in the nucleus, thereby regulating gene transcription and repair of damaged DNA. The Arp2/3 complex promotes homologous recombination (HR) repair in response to DNA damage by promoting nuclear actin polymerization, leading to drive motility of double-strand breaks (DSBs).</text>
</comment>
<feature type="region of interest" description="Disordered" evidence="8">
    <location>
        <begin position="51"/>
        <end position="70"/>
    </location>
</feature>
<evidence type="ECO:0000313" key="9">
    <source>
        <dbReference type="Ensembl" id="ENSUMAP00000025494"/>
    </source>
</evidence>
<dbReference type="PANTHER" id="PTHR12058:SF0">
    <property type="entry name" value="ACTIN-RELATED PROTEIN 2_3 COMPLEX SUBUNIT 2"/>
    <property type="match status" value="1"/>
</dbReference>
<dbReference type="Pfam" id="PF04045">
    <property type="entry name" value="P34-Arc"/>
    <property type="match status" value="1"/>
</dbReference>
<dbReference type="Gene3D" id="3.30.1460.20">
    <property type="match status" value="1"/>
</dbReference>
<dbReference type="GO" id="GO:0051015">
    <property type="term" value="F:actin filament binding"/>
    <property type="evidence" value="ECO:0007669"/>
    <property type="project" value="TreeGrafter"/>
</dbReference>
<sequence>MTARALFAAQAIQASHPYDRATVIFSTVFKGDDAVDIGKVFTQKFKEGHRASRAAQQVPCSHRKPPLELQDTDAAAGGNTGSMTFVLFPRHTNASARDNTMDLTHTFRDRLHEHIECSKA</sequence>
<dbReference type="GeneTree" id="ENSGT00390000016794"/>
<evidence type="ECO:0000256" key="1">
    <source>
        <dbReference type="ARBA" id="ARBA00004245"/>
    </source>
</evidence>
<reference evidence="9" key="1">
    <citation type="submission" date="2019-03" db="UniProtKB">
        <authorList>
            <consortium name="Ensembl"/>
        </authorList>
    </citation>
    <scope>IDENTIFICATION</scope>
</reference>
<evidence type="ECO:0000256" key="4">
    <source>
        <dbReference type="ARBA" id="ARBA00023203"/>
    </source>
</evidence>
<accession>A0A452UWK3</accession>
<dbReference type="GO" id="GO:0005200">
    <property type="term" value="F:structural constituent of cytoskeleton"/>
    <property type="evidence" value="ECO:0007669"/>
    <property type="project" value="TreeGrafter"/>
</dbReference>
<dbReference type="Ensembl" id="ENSUMAT00000030200.1">
    <property type="protein sequence ID" value="ENSUMAP00000025494.1"/>
    <property type="gene ID" value="ENSUMAG00000018599.1"/>
</dbReference>
<protein>
    <recommendedName>
        <fullName evidence="7">Arp2/3 complex 34 kDa subunit</fullName>
    </recommendedName>
</protein>
<dbReference type="SUPFAM" id="SSF69645">
    <property type="entry name" value="Arp2/3 complex subunits"/>
    <property type="match status" value="1"/>
</dbReference>
<dbReference type="PANTHER" id="PTHR12058">
    <property type="entry name" value="ARP2/3 COMPLEX 34 KDA SUBUNIT"/>
    <property type="match status" value="1"/>
</dbReference>
<keyword evidence="3 7" id="KW-0963">Cytoplasm</keyword>
<dbReference type="GO" id="GO:0034314">
    <property type="term" value="P:Arp2/3 complex-mediated actin nucleation"/>
    <property type="evidence" value="ECO:0007669"/>
    <property type="project" value="InterPro"/>
</dbReference>
<comment type="subunit">
    <text evidence="7">Component of the Arp2/3 complex composed of ARP2, ARP3, ARPC1B/p41-ARC, ARPC2/p34-ARC, ARPC3/p21-ARC, ARPC4/p20-ARC and ARPC5/p16-ARC. Interacts with SHANK3; the interaction probably mediates the association of SHANK3 with the Arp2/3 complex.</text>
</comment>
<keyword evidence="5 7" id="KW-0206">Cytoskeleton</keyword>
<evidence type="ECO:0000256" key="5">
    <source>
        <dbReference type="ARBA" id="ARBA00023212"/>
    </source>
</evidence>
<evidence type="ECO:0000256" key="8">
    <source>
        <dbReference type="SAM" id="MobiDB-lite"/>
    </source>
</evidence>
<dbReference type="AlphaFoldDB" id="A0A452UWK3"/>
<name>A0A452UWK3_URSMA</name>
<evidence type="ECO:0000256" key="2">
    <source>
        <dbReference type="ARBA" id="ARBA00007192"/>
    </source>
</evidence>
<evidence type="ECO:0000256" key="3">
    <source>
        <dbReference type="ARBA" id="ARBA00022490"/>
    </source>
</evidence>
<evidence type="ECO:0000256" key="7">
    <source>
        <dbReference type="RuleBase" id="RU364015"/>
    </source>
</evidence>
<dbReference type="OMA" id="EHIECSK"/>
<dbReference type="GO" id="GO:0005885">
    <property type="term" value="C:Arp2/3 protein complex"/>
    <property type="evidence" value="ECO:0007669"/>
    <property type="project" value="InterPro"/>
</dbReference>
<keyword evidence="4 7" id="KW-0009">Actin-binding</keyword>
<evidence type="ECO:0000256" key="6">
    <source>
        <dbReference type="ARBA" id="ARBA00045903"/>
    </source>
</evidence>
<comment type="similarity">
    <text evidence="2 7">Belongs to the ARPC2 family.</text>
</comment>
<comment type="function">
    <text evidence="7">Functions as actin-binding component of the Arp2/3 complex which is involved in regulation of actin polymerization and together with an activating nucleation-promoting factor (NPF) mediates the formation of branched actin networks.</text>
</comment>
<dbReference type="InterPro" id="IPR034666">
    <property type="entry name" value="ARPC2/4"/>
</dbReference>
<comment type="subcellular location">
    <subcellularLocation>
        <location evidence="1 7">Cytoplasm</location>
        <location evidence="1 7">Cytoskeleton</location>
    </subcellularLocation>
</comment>